<proteinExistence type="predicted"/>
<evidence type="ECO:0000256" key="1">
    <source>
        <dbReference type="SAM" id="MobiDB-lite"/>
    </source>
</evidence>
<dbReference type="Pfam" id="PF09361">
    <property type="entry name" value="Phasin_2"/>
    <property type="match status" value="1"/>
</dbReference>
<comment type="caution">
    <text evidence="3">The sequence shown here is derived from an EMBL/GenBank/DDBJ whole genome shotgun (WGS) entry which is preliminary data.</text>
</comment>
<feature type="compositionally biased region" description="Basic and acidic residues" evidence="1">
    <location>
        <begin position="154"/>
        <end position="173"/>
    </location>
</feature>
<name>A0A7X4H7T4_9BURK</name>
<dbReference type="EMBL" id="WWCU01000002">
    <property type="protein sequence ID" value="MYN06288.1"/>
    <property type="molecule type" value="Genomic_DNA"/>
</dbReference>
<keyword evidence="4" id="KW-1185">Reference proteome</keyword>
<dbReference type="InterPro" id="IPR010127">
    <property type="entry name" value="Phasin_subfam-1"/>
</dbReference>
<sequence length="209" mass="23126">MFSFNQSVTPAAKHHMEAQVSLINDMSKSLFRTVQQYSDLNIQLAQTIAEEMSLTGQELLTTNRPAEVVNVTLSHAQPTADKLRAYQQHLSRIAANTHVALAKVAEEHVSETSRTAKELAEEVTRMATEETEKNVRTQQDAMRRMAATFDQFADGHHLQPDGHSNGRDREEQQRQQAEAQAAESRAAGAQVHQTSQPAGSKQPGARKEG</sequence>
<dbReference type="Proteomes" id="UP000450676">
    <property type="component" value="Unassembled WGS sequence"/>
</dbReference>
<dbReference type="AlphaFoldDB" id="A0A7X4H7T4"/>
<gene>
    <name evidence="3" type="primary">phaP</name>
    <name evidence="3" type="ORF">GTP77_02950</name>
</gene>
<accession>A0A7X4H7T4</accession>
<evidence type="ECO:0000259" key="2">
    <source>
        <dbReference type="Pfam" id="PF09361"/>
    </source>
</evidence>
<dbReference type="InterPro" id="IPR018968">
    <property type="entry name" value="Phasin"/>
</dbReference>
<dbReference type="NCBIfam" id="TIGR01841">
    <property type="entry name" value="phasin"/>
    <property type="match status" value="1"/>
</dbReference>
<organism evidence="3 4">
    <name type="scientific">Pseudoduganella aquatica</name>
    <dbReference type="NCBI Taxonomy" id="2660641"/>
    <lineage>
        <taxon>Bacteria</taxon>
        <taxon>Pseudomonadati</taxon>
        <taxon>Pseudomonadota</taxon>
        <taxon>Betaproteobacteria</taxon>
        <taxon>Burkholderiales</taxon>
        <taxon>Oxalobacteraceae</taxon>
        <taxon>Telluria group</taxon>
        <taxon>Pseudoduganella</taxon>
    </lineage>
</organism>
<feature type="compositionally biased region" description="Low complexity" evidence="1">
    <location>
        <begin position="174"/>
        <end position="190"/>
    </location>
</feature>
<feature type="domain" description="Phasin" evidence="2">
    <location>
        <begin position="15"/>
        <end position="109"/>
    </location>
</feature>
<protein>
    <submittedName>
        <fullName evidence="3">TIGR01841 family phasin</fullName>
    </submittedName>
</protein>
<dbReference type="RefSeq" id="WP_161070665.1">
    <property type="nucleotide sequence ID" value="NZ_CP086370.1"/>
</dbReference>
<feature type="region of interest" description="Disordered" evidence="1">
    <location>
        <begin position="154"/>
        <end position="209"/>
    </location>
</feature>
<evidence type="ECO:0000313" key="3">
    <source>
        <dbReference type="EMBL" id="MYN06288.1"/>
    </source>
</evidence>
<reference evidence="3 4" key="1">
    <citation type="submission" date="2019-12" db="EMBL/GenBank/DDBJ databases">
        <title>Novel species isolated from a subtropical stream in China.</title>
        <authorList>
            <person name="Lu H."/>
        </authorList>
    </citation>
    <scope>NUCLEOTIDE SEQUENCE [LARGE SCALE GENOMIC DNA]</scope>
    <source>
        <strain evidence="3 4">FT127W</strain>
    </source>
</reference>
<evidence type="ECO:0000313" key="4">
    <source>
        <dbReference type="Proteomes" id="UP000450676"/>
    </source>
</evidence>